<keyword evidence="1" id="KW-0812">Transmembrane</keyword>
<feature type="transmembrane region" description="Helical" evidence="1">
    <location>
        <begin position="6"/>
        <end position="22"/>
    </location>
</feature>
<sequence>MKKGVLITIIGIIIIGIGYFGFQMFDFAKGVKEDVRQNANRNLIMVANDYEIDLTDLDSVRENLNGFWIPKNNVNGEEILWLNFHKTKNFSDWETIPYTEEIEQTEELPMESCPTLAGLIKLNGKVQIEFVSLGGSDTTEIESLSKTKFKITGMTYLRHKGYDFLKTWNVHGYESE</sequence>
<reference evidence="2" key="1">
    <citation type="submission" date="2024-04" db="EMBL/GenBank/DDBJ databases">
        <title>Mariniflexile litorale, isolated from the shallow sediments of the Sea of Japan.</title>
        <authorList>
            <person name="Romanenko L."/>
            <person name="Isaeva M."/>
        </authorList>
    </citation>
    <scope>NUCLEOTIDE SEQUENCE [LARGE SCALE GENOMIC DNA]</scope>
    <source>
        <strain evidence="2">KMM 9835</strain>
    </source>
</reference>
<keyword evidence="3" id="KW-1185">Reference proteome</keyword>
<dbReference type="KEGG" id="mlil:QLS71_015445"/>
<dbReference type="EMBL" id="CP155618">
    <property type="protein sequence ID" value="XBL13705.1"/>
    <property type="molecule type" value="Genomic_DNA"/>
</dbReference>
<gene>
    <name evidence="2" type="ORF">QLS71_015445</name>
</gene>
<dbReference type="RefSeq" id="WP_348636569.1">
    <property type="nucleotide sequence ID" value="NZ_CP155618.1"/>
</dbReference>
<keyword evidence="1" id="KW-1133">Transmembrane helix</keyword>
<proteinExistence type="predicted"/>
<dbReference type="AlphaFoldDB" id="A0AAU7EEW3"/>
<evidence type="ECO:0000313" key="2">
    <source>
        <dbReference type="EMBL" id="XBL13705.1"/>
    </source>
</evidence>
<name>A0AAU7EEW3_9FLAO</name>
<evidence type="ECO:0000313" key="3">
    <source>
        <dbReference type="Proteomes" id="UP001224325"/>
    </source>
</evidence>
<protein>
    <submittedName>
        <fullName evidence="2">Uncharacterized protein</fullName>
    </submittedName>
</protein>
<accession>A0AAU7EEW3</accession>
<evidence type="ECO:0000256" key="1">
    <source>
        <dbReference type="SAM" id="Phobius"/>
    </source>
</evidence>
<organism evidence="2 3">
    <name type="scientific">Mariniflexile litorale</name>
    <dbReference type="NCBI Taxonomy" id="3045158"/>
    <lineage>
        <taxon>Bacteria</taxon>
        <taxon>Pseudomonadati</taxon>
        <taxon>Bacteroidota</taxon>
        <taxon>Flavobacteriia</taxon>
        <taxon>Flavobacteriales</taxon>
        <taxon>Flavobacteriaceae</taxon>
        <taxon>Mariniflexile</taxon>
    </lineage>
</organism>
<dbReference type="Proteomes" id="UP001224325">
    <property type="component" value="Chromosome"/>
</dbReference>
<keyword evidence="1" id="KW-0472">Membrane</keyword>